<evidence type="ECO:0000313" key="4">
    <source>
        <dbReference type="Proteomes" id="UP000517759"/>
    </source>
</evidence>
<evidence type="ECO:0000313" key="5">
    <source>
        <dbReference type="Proteomes" id="UP001156881"/>
    </source>
</evidence>
<dbReference type="AlphaFoldDB" id="A0A7W6AMC6"/>
<keyword evidence="1" id="KW-0812">Transmembrane</keyword>
<feature type="transmembrane region" description="Helical" evidence="1">
    <location>
        <begin position="21"/>
        <end position="44"/>
    </location>
</feature>
<dbReference type="EMBL" id="JACIDN010000011">
    <property type="protein sequence ID" value="MBB3905263.1"/>
    <property type="molecule type" value="Genomic_DNA"/>
</dbReference>
<evidence type="ECO:0000313" key="3">
    <source>
        <dbReference type="EMBL" id="MBB3905263.1"/>
    </source>
</evidence>
<dbReference type="Proteomes" id="UP001156881">
    <property type="component" value="Unassembled WGS sequence"/>
</dbReference>
<dbReference type="EMBL" id="BSPG01000030">
    <property type="protein sequence ID" value="GLS45964.1"/>
    <property type="molecule type" value="Genomic_DNA"/>
</dbReference>
<evidence type="ECO:0000313" key="2">
    <source>
        <dbReference type="EMBL" id="GLS45964.1"/>
    </source>
</evidence>
<dbReference type="Proteomes" id="UP000517759">
    <property type="component" value="Unassembled WGS sequence"/>
</dbReference>
<keyword evidence="1" id="KW-0472">Membrane</keyword>
<feature type="transmembrane region" description="Helical" evidence="1">
    <location>
        <begin position="50"/>
        <end position="71"/>
    </location>
</feature>
<evidence type="ECO:0000256" key="1">
    <source>
        <dbReference type="SAM" id="Phobius"/>
    </source>
</evidence>
<keyword evidence="1" id="KW-1133">Transmembrane helix</keyword>
<accession>A0A7W6AMC6</accession>
<reference evidence="2" key="4">
    <citation type="submission" date="2023-01" db="EMBL/GenBank/DDBJ databases">
        <title>Draft genome sequence of Methylobacterium brachythecii strain NBRC 107710.</title>
        <authorList>
            <person name="Sun Q."/>
            <person name="Mori K."/>
        </authorList>
    </citation>
    <scope>NUCLEOTIDE SEQUENCE</scope>
    <source>
        <strain evidence="2">NBRC 107710</strain>
    </source>
</reference>
<reference evidence="3 4" key="3">
    <citation type="submission" date="2020-08" db="EMBL/GenBank/DDBJ databases">
        <title>Genomic Encyclopedia of Type Strains, Phase IV (KMG-IV): sequencing the most valuable type-strain genomes for metagenomic binning, comparative biology and taxonomic classification.</title>
        <authorList>
            <person name="Goeker M."/>
        </authorList>
    </citation>
    <scope>NUCLEOTIDE SEQUENCE [LARGE SCALE GENOMIC DNA]</scope>
    <source>
        <strain evidence="3 4">DSM 24105</strain>
    </source>
</reference>
<organism evidence="3 4">
    <name type="scientific">Methylobacterium brachythecii</name>
    <dbReference type="NCBI Taxonomy" id="1176177"/>
    <lineage>
        <taxon>Bacteria</taxon>
        <taxon>Pseudomonadati</taxon>
        <taxon>Pseudomonadota</taxon>
        <taxon>Alphaproteobacteria</taxon>
        <taxon>Hyphomicrobiales</taxon>
        <taxon>Methylobacteriaceae</taxon>
        <taxon>Methylobacterium</taxon>
    </lineage>
</organism>
<reference evidence="5" key="2">
    <citation type="journal article" date="2019" name="Int. J. Syst. Evol. Microbiol.">
        <title>The Global Catalogue of Microorganisms (GCM) 10K type strain sequencing project: providing services to taxonomists for standard genome sequencing and annotation.</title>
        <authorList>
            <consortium name="The Broad Institute Genomics Platform"/>
            <consortium name="The Broad Institute Genome Sequencing Center for Infectious Disease"/>
            <person name="Wu L."/>
            <person name="Ma J."/>
        </authorList>
    </citation>
    <scope>NUCLEOTIDE SEQUENCE [LARGE SCALE GENOMIC DNA]</scope>
    <source>
        <strain evidence="5">NBRC 107710</strain>
    </source>
</reference>
<gene>
    <name evidence="2" type="ORF">GCM10007884_39550</name>
    <name evidence="3" type="ORF">GGR33_004796</name>
</gene>
<protein>
    <submittedName>
        <fullName evidence="3">Uncharacterized protein</fullName>
    </submittedName>
</protein>
<comment type="caution">
    <text evidence="3">The sequence shown here is derived from an EMBL/GenBank/DDBJ whole genome shotgun (WGS) entry which is preliminary data.</text>
</comment>
<sequence length="85" mass="9500">MRDEDAWFEERGLGRFAIVNWRGLVCVVVLGVLLFTGMGVESAFKRDQPVLELVLLVPLGLVTLGLAWTMATRTRRADNHRSGSE</sequence>
<dbReference type="RefSeq" id="WP_183512182.1">
    <property type="nucleotide sequence ID" value="NZ_BSPG01000030.1"/>
</dbReference>
<name>A0A7W6AMC6_9HYPH</name>
<proteinExistence type="predicted"/>
<reference evidence="2" key="1">
    <citation type="journal article" date="2014" name="Int. J. Syst. Evol. Microbiol.">
        <title>Complete genome of a new Firmicutes species belonging to the dominant human colonic microbiota ('Ruminococcus bicirculans') reveals two chromosomes and a selective capacity to utilize plant glucans.</title>
        <authorList>
            <consortium name="NISC Comparative Sequencing Program"/>
            <person name="Wegmann U."/>
            <person name="Louis P."/>
            <person name="Goesmann A."/>
            <person name="Henrissat B."/>
            <person name="Duncan S.H."/>
            <person name="Flint H.J."/>
        </authorList>
    </citation>
    <scope>NUCLEOTIDE SEQUENCE</scope>
    <source>
        <strain evidence="2">NBRC 107710</strain>
    </source>
</reference>
<keyword evidence="5" id="KW-1185">Reference proteome</keyword>